<evidence type="ECO:0000313" key="2">
    <source>
        <dbReference type="Proteomes" id="UP000681340"/>
    </source>
</evidence>
<proteinExistence type="predicted"/>
<keyword evidence="2" id="KW-1185">Reference proteome</keyword>
<dbReference type="RefSeq" id="WP_212990920.1">
    <property type="nucleotide sequence ID" value="NZ_BAABEA010000028.1"/>
</dbReference>
<comment type="caution">
    <text evidence="1">The sequence shown here is derived from an EMBL/GenBank/DDBJ whole genome shotgun (WGS) entry which is preliminary data.</text>
</comment>
<organism evidence="1 2">
    <name type="scientific">Actinoplanes auranticolor</name>
    <dbReference type="NCBI Taxonomy" id="47988"/>
    <lineage>
        <taxon>Bacteria</taxon>
        <taxon>Bacillati</taxon>
        <taxon>Actinomycetota</taxon>
        <taxon>Actinomycetes</taxon>
        <taxon>Micromonosporales</taxon>
        <taxon>Micromonosporaceae</taxon>
        <taxon>Actinoplanes</taxon>
    </lineage>
</organism>
<evidence type="ECO:0000313" key="1">
    <source>
        <dbReference type="EMBL" id="GIM72151.1"/>
    </source>
</evidence>
<dbReference type="AlphaFoldDB" id="A0A919SHN7"/>
<protein>
    <submittedName>
        <fullName evidence="1">Uncharacterized protein</fullName>
    </submittedName>
</protein>
<accession>A0A919SHN7</accession>
<sequence length="215" mass="24157">MEQKGVSDVVGVLGRANSIAASLQLTYRKAHASHLMAACDGANQLARLVDAMEKAVDVGAAEDWELRRLVHAIRGNSRGLRGDLDRAFNRTIRRGPGSVRKLDERVLAMQALLLRALERASELQQGTNAVSTEKVCVGVETRWHHSVPVGMIRLALRLMPLLHQGRYIEEWMGELVEHRSWFDKFDYACFVLIGVRSHRRQLVDGAAYRAKNHIE</sequence>
<dbReference type="Proteomes" id="UP000681340">
    <property type="component" value="Unassembled WGS sequence"/>
</dbReference>
<gene>
    <name evidence="1" type="ORF">Aau02nite_49560</name>
</gene>
<reference evidence="1" key="1">
    <citation type="submission" date="2021-03" db="EMBL/GenBank/DDBJ databases">
        <title>Whole genome shotgun sequence of Actinoplanes auranticolor NBRC 12245.</title>
        <authorList>
            <person name="Komaki H."/>
            <person name="Tamura T."/>
        </authorList>
    </citation>
    <scope>NUCLEOTIDE SEQUENCE</scope>
    <source>
        <strain evidence="1">NBRC 12245</strain>
    </source>
</reference>
<dbReference type="EMBL" id="BOQL01000039">
    <property type="protein sequence ID" value="GIM72151.1"/>
    <property type="molecule type" value="Genomic_DNA"/>
</dbReference>
<name>A0A919SHN7_9ACTN</name>